<evidence type="ECO:0000256" key="1">
    <source>
        <dbReference type="SAM" id="MobiDB-lite"/>
    </source>
</evidence>
<dbReference type="OrthoDB" id="3622864at2"/>
<evidence type="ECO:0000313" key="3">
    <source>
        <dbReference type="EMBL" id="MQT03857.1"/>
    </source>
</evidence>
<dbReference type="RefSeq" id="WP_153525369.1">
    <property type="nucleotide sequence ID" value="NZ_JBEPDZ010000025.1"/>
</dbReference>
<proteinExistence type="predicted"/>
<organism evidence="3 4">
    <name type="scientific">Streptomyces jumonjinensis</name>
    <dbReference type="NCBI Taxonomy" id="1945"/>
    <lineage>
        <taxon>Bacteria</taxon>
        <taxon>Bacillati</taxon>
        <taxon>Actinomycetota</taxon>
        <taxon>Actinomycetes</taxon>
        <taxon>Kitasatosporales</taxon>
        <taxon>Streptomycetaceae</taxon>
        <taxon>Streptomyces</taxon>
    </lineage>
</organism>
<evidence type="ECO:0000259" key="2">
    <source>
        <dbReference type="Pfam" id="PF24201"/>
    </source>
</evidence>
<protein>
    <recommendedName>
        <fullName evidence="2">DUF7426 domain-containing protein</fullName>
    </recommendedName>
</protein>
<feature type="compositionally biased region" description="Basic residues" evidence="1">
    <location>
        <begin position="145"/>
        <end position="160"/>
    </location>
</feature>
<dbReference type="InterPro" id="IPR055849">
    <property type="entry name" value="DUF7426"/>
</dbReference>
<sequence>MAGAGGFKPLEAFLDDGLTLPVTYLDGSEHEVRIPAPPADDGLKVQTLMDAGVKMARGGAEPDTEVLDDLGEMDLYRTALGTAYQELRANTSWPWFKHVAMTAVIWITADIEAAERYWAAGGDPEAMSPAPANRAERRASSRAAKSTKKQGSRSGTKPRKGTGPAREADQT</sequence>
<dbReference type="Pfam" id="PF24201">
    <property type="entry name" value="DUF7426"/>
    <property type="match status" value="1"/>
</dbReference>
<dbReference type="Proteomes" id="UP000419138">
    <property type="component" value="Unassembled WGS sequence"/>
</dbReference>
<comment type="caution">
    <text evidence="3">The sequence shown here is derived from an EMBL/GenBank/DDBJ whole genome shotgun (WGS) entry which is preliminary data.</text>
</comment>
<accession>A0A646KP67</accession>
<keyword evidence="4" id="KW-1185">Reference proteome</keyword>
<dbReference type="AlphaFoldDB" id="A0A646KP67"/>
<gene>
    <name evidence="3" type="ORF">FF041_27915</name>
</gene>
<reference evidence="3 4" key="1">
    <citation type="submission" date="2019-05" db="EMBL/GenBank/DDBJ databases">
        <title>Comparative genomics and metabolomics analyses of clavulanic acid producing Streptomyces species provides insight into specialized metabolism and evolution of beta-lactam biosynthetic gene clusters.</title>
        <authorList>
            <person name="Moore M.A."/>
            <person name="Cruz-Morales P."/>
            <person name="Barona Gomez F."/>
            <person name="Kapil T."/>
        </authorList>
    </citation>
    <scope>NUCLEOTIDE SEQUENCE [LARGE SCALE GENOMIC DNA]</scope>
    <source>
        <strain evidence="3 4">NRRL 5741</strain>
    </source>
</reference>
<dbReference type="EMBL" id="VCLA01000180">
    <property type="protein sequence ID" value="MQT03857.1"/>
    <property type="molecule type" value="Genomic_DNA"/>
</dbReference>
<feature type="region of interest" description="Disordered" evidence="1">
    <location>
        <begin position="121"/>
        <end position="171"/>
    </location>
</feature>
<name>A0A646KP67_STRJU</name>
<evidence type="ECO:0000313" key="4">
    <source>
        <dbReference type="Proteomes" id="UP000419138"/>
    </source>
</evidence>
<feature type="domain" description="DUF7426" evidence="2">
    <location>
        <begin position="9"/>
        <end position="149"/>
    </location>
</feature>